<dbReference type="SUPFAM" id="SSF47413">
    <property type="entry name" value="lambda repressor-like DNA-binding domains"/>
    <property type="match status" value="1"/>
</dbReference>
<dbReference type="RefSeq" id="WP_345078006.1">
    <property type="nucleotide sequence ID" value="NZ_BAAAWG010000002.1"/>
</dbReference>
<dbReference type="PANTHER" id="PTHR35010:SF2">
    <property type="entry name" value="BLL4672 PROTEIN"/>
    <property type="match status" value="1"/>
</dbReference>
<dbReference type="PROSITE" id="PS50943">
    <property type="entry name" value="HTH_CROC1"/>
    <property type="match status" value="1"/>
</dbReference>
<dbReference type="InterPro" id="IPR001387">
    <property type="entry name" value="Cro/C1-type_HTH"/>
</dbReference>
<evidence type="ECO:0000313" key="2">
    <source>
        <dbReference type="EMBL" id="MFC5895229.1"/>
    </source>
</evidence>
<organism evidence="2 3">
    <name type="scientific">Streptomyces ramulosus</name>
    <dbReference type="NCBI Taxonomy" id="47762"/>
    <lineage>
        <taxon>Bacteria</taxon>
        <taxon>Bacillati</taxon>
        <taxon>Actinomycetota</taxon>
        <taxon>Actinomycetes</taxon>
        <taxon>Kitasatosporales</taxon>
        <taxon>Streptomycetaceae</taxon>
        <taxon>Streptomyces</taxon>
    </lineage>
</organism>
<dbReference type="Proteomes" id="UP001596241">
    <property type="component" value="Unassembled WGS sequence"/>
</dbReference>
<reference evidence="3" key="1">
    <citation type="journal article" date="2019" name="Int. J. Syst. Evol. Microbiol.">
        <title>The Global Catalogue of Microorganisms (GCM) 10K type strain sequencing project: providing services to taxonomists for standard genome sequencing and annotation.</title>
        <authorList>
            <consortium name="The Broad Institute Genomics Platform"/>
            <consortium name="The Broad Institute Genome Sequencing Center for Infectious Disease"/>
            <person name="Wu L."/>
            <person name="Ma J."/>
        </authorList>
    </citation>
    <scope>NUCLEOTIDE SEQUENCE [LARGE SCALE GENOMIC DNA]</scope>
    <source>
        <strain evidence="3">CGMCC 1.15809</strain>
    </source>
</reference>
<dbReference type="Gene3D" id="1.10.260.40">
    <property type="entry name" value="lambda repressor-like DNA-binding domains"/>
    <property type="match status" value="1"/>
</dbReference>
<accession>A0ABW1FMW1</accession>
<comment type="caution">
    <text evidence="2">The sequence shown here is derived from an EMBL/GenBank/DDBJ whole genome shotgun (WGS) entry which is preliminary data.</text>
</comment>
<dbReference type="InterPro" id="IPR041413">
    <property type="entry name" value="MLTR_LBD"/>
</dbReference>
<gene>
    <name evidence="2" type="ORF">ACFP3M_20750</name>
</gene>
<dbReference type="CDD" id="cd00093">
    <property type="entry name" value="HTH_XRE"/>
    <property type="match status" value="1"/>
</dbReference>
<dbReference type="Pfam" id="PF13560">
    <property type="entry name" value="HTH_31"/>
    <property type="match status" value="1"/>
</dbReference>
<dbReference type="PANTHER" id="PTHR35010">
    <property type="entry name" value="BLL4672 PROTEIN-RELATED"/>
    <property type="match status" value="1"/>
</dbReference>
<protein>
    <submittedName>
        <fullName evidence="2">Helix-turn-helix domain-containing protein</fullName>
    </submittedName>
</protein>
<feature type="domain" description="HTH cro/C1-type" evidence="1">
    <location>
        <begin position="38"/>
        <end position="92"/>
    </location>
</feature>
<dbReference type="SMART" id="SM00530">
    <property type="entry name" value="HTH_XRE"/>
    <property type="match status" value="1"/>
</dbReference>
<proteinExistence type="predicted"/>
<dbReference type="EMBL" id="JBHSPW010000009">
    <property type="protein sequence ID" value="MFC5895229.1"/>
    <property type="molecule type" value="Genomic_DNA"/>
</dbReference>
<evidence type="ECO:0000259" key="1">
    <source>
        <dbReference type="PROSITE" id="PS50943"/>
    </source>
</evidence>
<keyword evidence="3" id="KW-1185">Reference proteome</keyword>
<evidence type="ECO:0000313" key="3">
    <source>
        <dbReference type="Proteomes" id="UP001596241"/>
    </source>
</evidence>
<dbReference type="InterPro" id="IPR010982">
    <property type="entry name" value="Lambda_DNA-bd_dom_sf"/>
</dbReference>
<dbReference type="Pfam" id="PF17765">
    <property type="entry name" value="MLTR_LBD"/>
    <property type="match status" value="1"/>
</dbReference>
<sequence length="275" mass="31495">MQECEQGPIPEGPDELGRLLAFWRERLDPRRIAGVDTRRRRLKPGLTQAEVAHLTGVGLTWYRALERGTRHDFSVDFLQRLAMTLRLSETEQAVLFQLAKGQSPPQRPKLAEADAVDPDMQLLLDQMEPFPAYLSNICWDIIGHNSVLDEWFPWLPYERNMMRLAFLYPEAQEQLVPWKEGWARPFLAQVRVALAMHPDHEGLQVLKDDLLKGNRAARELWAENETLGHPDNHVRAIRLLGASESIPVKIKAMAPMGDMTQRFITLIPQNLTQVA</sequence>
<name>A0ABW1FMW1_9ACTN</name>
<dbReference type="Gene3D" id="3.30.450.180">
    <property type="match status" value="1"/>
</dbReference>